<keyword evidence="5 8" id="KW-1133">Transmembrane helix</keyword>
<evidence type="ECO:0000256" key="6">
    <source>
        <dbReference type="ARBA" id="ARBA00023136"/>
    </source>
</evidence>
<feature type="transmembrane region" description="Helical" evidence="8">
    <location>
        <begin position="241"/>
        <end position="267"/>
    </location>
</feature>
<comment type="similarity">
    <text evidence="2 7">Belongs to the purine-cytosine permease (2.A.39) family.</text>
</comment>
<evidence type="ECO:0000256" key="4">
    <source>
        <dbReference type="ARBA" id="ARBA00022692"/>
    </source>
</evidence>
<gene>
    <name evidence="9" type="ORF">G1C96_0546</name>
</gene>
<feature type="transmembrane region" description="Helical" evidence="8">
    <location>
        <begin position="355"/>
        <end position="376"/>
    </location>
</feature>
<dbReference type="PANTHER" id="PTHR30569:SF0">
    <property type="entry name" value="CYTOSINE PERMEASE"/>
    <property type="match status" value="1"/>
</dbReference>
<protein>
    <submittedName>
        <fullName evidence="9">Purine-cytosine transport protein</fullName>
    </submittedName>
</protein>
<evidence type="ECO:0000256" key="3">
    <source>
        <dbReference type="ARBA" id="ARBA00022448"/>
    </source>
</evidence>
<feature type="transmembrane region" description="Helical" evidence="8">
    <location>
        <begin position="396"/>
        <end position="417"/>
    </location>
</feature>
<dbReference type="RefSeq" id="WP_169275104.1">
    <property type="nucleotide sequence ID" value="NZ_JAAIIH010000001.1"/>
</dbReference>
<feature type="transmembrane region" description="Helical" evidence="8">
    <location>
        <begin position="142"/>
        <end position="158"/>
    </location>
</feature>
<evidence type="ECO:0000256" key="1">
    <source>
        <dbReference type="ARBA" id="ARBA00004141"/>
    </source>
</evidence>
<keyword evidence="10" id="KW-1185">Reference proteome</keyword>
<feature type="transmembrane region" description="Helical" evidence="8">
    <location>
        <begin position="327"/>
        <end position="349"/>
    </location>
</feature>
<comment type="subcellular location">
    <subcellularLocation>
        <location evidence="1">Membrane</location>
        <topology evidence="1">Multi-pass membrane protein</topology>
    </subcellularLocation>
</comment>
<keyword evidence="3 7" id="KW-0813">Transport</keyword>
<dbReference type="Pfam" id="PF02133">
    <property type="entry name" value="Transp_cyt_pur"/>
    <property type="match status" value="1"/>
</dbReference>
<evidence type="ECO:0000256" key="2">
    <source>
        <dbReference type="ARBA" id="ARBA00008974"/>
    </source>
</evidence>
<dbReference type="PIRSF" id="PIRSF002744">
    <property type="entry name" value="Pur-cyt_permease"/>
    <property type="match status" value="1"/>
</dbReference>
<evidence type="ECO:0000256" key="8">
    <source>
        <dbReference type="SAM" id="Phobius"/>
    </source>
</evidence>
<dbReference type="InterPro" id="IPR026030">
    <property type="entry name" value="Pur-cyt_permease_Fcy2/21/22"/>
</dbReference>
<feature type="transmembrane region" description="Helical" evidence="8">
    <location>
        <begin position="423"/>
        <end position="445"/>
    </location>
</feature>
<dbReference type="Proteomes" id="UP000588277">
    <property type="component" value="Unassembled WGS sequence"/>
</dbReference>
<evidence type="ECO:0000313" key="9">
    <source>
        <dbReference type="EMBL" id="NMM99968.1"/>
    </source>
</evidence>
<evidence type="ECO:0000256" key="5">
    <source>
        <dbReference type="ARBA" id="ARBA00022989"/>
    </source>
</evidence>
<accession>A0A7Y0F0W5</accession>
<feature type="transmembrane region" description="Helical" evidence="8">
    <location>
        <begin position="287"/>
        <end position="306"/>
    </location>
</feature>
<dbReference type="InterPro" id="IPR001248">
    <property type="entry name" value="Pur-cyt_permease"/>
</dbReference>
<dbReference type="CDD" id="cd11484">
    <property type="entry name" value="SLC-NCS1sbd_CobB-like"/>
    <property type="match status" value="1"/>
</dbReference>
<sequence length="456" mass="48272">MSANDRFALEIIEPSERKSSNWDMFATWVAANANNGTWFIGGVIAACGFGGAVAHLTWSSVVAYLTLAGIGYIGYKVGATTMGAARASFGIRGSWVPSVMNMVMYIGWTAVNTFIAATSVSILLNELLGWPVWGQPGGEKGIVVGIIVMSVLHLLSVSTGANSVRVIERVGVVLVFVFAIWETIAVFQQVSFSEILAWTPPADDAMASGVAVDKLAAFNLGWVTCAADFTRFAKRPEGSHVIPFVGAFVGVFWFAMVGLVATISIAITSGTYDANNSDPSTIASKLGLGAVALIVVILTSMTANAVNLMAAGSSLTNIATRLRLTPALWIVTLAACLVTFVPLVIGSFLDSFTLFLDYIGCALGPVTAIMLTDFFLRNHAEYSRGDLTAEGGRFWYRSGVNWIALGCWLLGVALYVALGRVPFLTATVGATFPNMLVIAAVYYALMRAVHGAPAQA</sequence>
<dbReference type="GO" id="GO:0015209">
    <property type="term" value="F:cytosine transmembrane transporter activity"/>
    <property type="evidence" value="ECO:0007669"/>
    <property type="project" value="InterPro"/>
</dbReference>
<organism evidence="9 10">
    <name type="scientific">Bifidobacterium moraviense</name>
    <dbReference type="NCBI Taxonomy" id="2675323"/>
    <lineage>
        <taxon>Bacteria</taxon>
        <taxon>Bacillati</taxon>
        <taxon>Actinomycetota</taxon>
        <taxon>Actinomycetes</taxon>
        <taxon>Bifidobacteriales</taxon>
        <taxon>Bifidobacteriaceae</taxon>
        <taxon>Bifidobacterium</taxon>
    </lineage>
</organism>
<reference evidence="9 10" key="1">
    <citation type="submission" date="2020-02" db="EMBL/GenBank/DDBJ databases">
        <title>Characterization of phylogenetic diversity of novel bifidobacterial species isolated in Czech ZOOs.</title>
        <authorList>
            <person name="Lugli G.A."/>
            <person name="Vera N.B."/>
            <person name="Ventura M."/>
        </authorList>
    </citation>
    <scope>NUCLEOTIDE SEQUENCE [LARGE SCALE GENOMIC DNA]</scope>
    <source>
        <strain evidence="9 10">DSM 109958</strain>
    </source>
</reference>
<feature type="transmembrane region" description="Helical" evidence="8">
    <location>
        <begin position="210"/>
        <end position="229"/>
    </location>
</feature>
<dbReference type="EMBL" id="JAAIIH010000001">
    <property type="protein sequence ID" value="NMM99968.1"/>
    <property type="molecule type" value="Genomic_DNA"/>
</dbReference>
<evidence type="ECO:0000256" key="7">
    <source>
        <dbReference type="PIRNR" id="PIRNR002744"/>
    </source>
</evidence>
<evidence type="ECO:0000313" key="10">
    <source>
        <dbReference type="Proteomes" id="UP000588277"/>
    </source>
</evidence>
<keyword evidence="6 7" id="KW-0472">Membrane</keyword>
<keyword evidence="4 8" id="KW-0812">Transmembrane</keyword>
<dbReference type="Gene3D" id="1.10.4160.10">
    <property type="entry name" value="Hydantoin permease"/>
    <property type="match status" value="1"/>
</dbReference>
<feature type="transmembrane region" description="Helical" evidence="8">
    <location>
        <begin position="102"/>
        <end position="122"/>
    </location>
</feature>
<dbReference type="AlphaFoldDB" id="A0A7Y0F0W5"/>
<feature type="transmembrane region" description="Helical" evidence="8">
    <location>
        <begin position="170"/>
        <end position="190"/>
    </location>
</feature>
<feature type="transmembrane region" description="Helical" evidence="8">
    <location>
        <begin position="38"/>
        <end position="67"/>
    </location>
</feature>
<name>A0A7Y0F0W5_9BIFI</name>
<comment type="caution">
    <text evidence="9">The sequence shown here is derived from an EMBL/GenBank/DDBJ whole genome shotgun (WGS) entry which is preliminary data.</text>
</comment>
<proteinExistence type="inferred from homology"/>
<dbReference type="PANTHER" id="PTHR30569">
    <property type="entry name" value="CYTOSINE TRANSPORTER CODB"/>
    <property type="match status" value="1"/>
</dbReference>
<dbReference type="GO" id="GO:0005886">
    <property type="term" value="C:plasma membrane"/>
    <property type="evidence" value="ECO:0007669"/>
    <property type="project" value="TreeGrafter"/>
</dbReference>
<dbReference type="InterPro" id="IPR030191">
    <property type="entry name" value="CodB"/>
</dbReference>